<comment type="caution">
    <text evidence="1">The sequence shown here is derived from an EMBL/GenBank/DDBJ whole genome shotgun (WGS) entry which is preliminary data.</text>
</comment>
<sequence>MAAKGDSKVIFVNQSSWSIDELYFAPTRDADWGEDHLGQHTLDHGDRLTLTGVACGTWDVRVVDEDGDECIIENVALCGDTDQWVIRDDDLLACQAASE</sequence>
<gene>
    <name evidence="1" type="ORF">DI564_05990</name>
</gene>
<dbReference type="EMBL" id="QFPO01000004">
    <property type="protein sequence ID" value="PZQ17444.1"/>
    <property type="molecule type" value="Genomic_DNA"/>
</dbReference>
<protein>
    <submittedName>
        <fullName evidence="1">Uncharacterized protein</fullName>
    </submittedName>
</protein>
<proteinExistence type="predicted"/>
<dbReference type="Proteomes" id="UP000249046">
    <property type="component" value="Unassembled WGS sequence"/>
</dbReference>
<dbReference type="AlphaFoldDB" id="A0A2W5KNK4"/>
<name>A0A2W5KNK4_9GAMM</name>
<evidence type="ECO:0000313" key="2">
    <source>
        <dbReference type="Proteomes" id="UP000249046"/>
    </source>
</evidence>
<evidence type="ECO:0000313" key="1">
    <source>
        <dbReference type="EMBL" id="PZQ17444.1"/>
    </source>
</evidence>
<organism evidence="1 2">
    <name type="scientific">Rhodanobacter denitrificans</name>
    <dbReference type="NCBI Taxonomy" id="666685"/>
    <lineage>
        <taxon>Bacteria</taxon>
        <taxon>Pseudomonadati</taxon>
        <taxon>Pseudomonadota</taxon>
        <taxon>Gammaproteobacteria</taxon>
        <taxon>Lysobacterales</taxon>
        <taxon>Rhodanobacteraceae</taxon>
        <taxon>Rhodanobacter</taxon>
    </lineage>
</organism>
<accession>A0A2W5KNK4</accession>
<reference evidence="1 2" key="1">
    <citation type="submission" date="2017-08" db="EMBL/GenBank/DDBJ databases">
        <title>Infants hospitalized years apart are colonized by the same room-sourced microbial strains.</title>
        <authorList>
            <person name="Brooks B."/>
            <person name="Olm M.R."/>
            <person name="Firek B.A."/>
            <person name="Baker R."/>
            <person name="Thomas B.C."/>
            <person name="Morowitz M.J."/>
            <person name="Banfield J.F."/>
        </authorList>
    </citation>
    <scope>NUCLEOTIDE SEQUENCE [LARGE SCALE GENOMIC DNA]</scope>
    <source>
        <strain evidence="1">S2_005_003_R2_42</strain>
    </source>
</reference>